<comment type="cofactor">
    <cofactor evidence="3">
        <name>Mg(2+)</name>
        <dbReference type="ChEBI" id="CHEBI:18420"/>
    </cofactor>
</comment>
<dbReference type="EMBL" id="QMQA01000012">
    <property type="protein sequence ID" value="RLE15230.1"/>
    <property type="molecule type" value="Genomic_DNA"/>
</dbReference>
<keyword evidence="8" id="KW-0479">Metal-binding</keyword>
<dbReference type="CDD" id="cd07033">
    <property type="entry name" value="TPP_PYR_DXS_TK_like"/>
    <property type="match status" value="1"/>
</dbReference>
<evidence type="ECO:0000256" key="5">
    <source>
        <dbReference type="ARBA" id="ARBA00007131"/>
    </source>
</evidence>
<dbReference type="AlphaFoldDB" id="A0A662DHH9"/>
<dbReference type="FunFam" id="3.40.50.970:FF:000129">
    <property type="entry name" value="Transketolase"/>
    <property type="match status" value="1"/>
</dbReference>
<dbReference type="Pfam" id="PF02780">
    <property type="entry name" value="Transketolase_C"/>
    <property type="match status" value="1"/>
</dbReference>
<dbReference type="SUPFAM" id="SSF52922">
    <property type="entry name" value="TK C-terminal domain-like"/>
    <property type="match status" value="1"/>
</dbReference>
<sequence length="678" mass="75015">MPIIDSKTGKVVRDYTVEELVEKAREMRAYNMVALCAASSGHTGGTLSIMDIAAALYLKKIRHDPKNPEWEDRDRVFWSTGHKAPALYVALGEAGYFPVEEVVKLRKLWSGFEGHPNRLRLPGVELSAGSLGQGLGVAVGCALNAKLEGKKYRVYCINGDGELDEGSIWEAIMCAAHYKLDNLTAIVDRNGLQIDGPTEEVMSLEPLAHKWKVFGWHTIEIDGHDMKQILNALDEAEKIKGKPTVIIARTVKGKGVSFAENVVGYHGIAPKDGRSGKESLDKALEDIGDPGFTREKVDRLLKIADDYQKKVDEKVESLMPKFSRNYWWNLSDKMKVQMDATRNGFGRAIEKLGDNKRVVALGADITDSIRMSRFYKNHPERKNRFFSVGIAEANMALVASGLAKEGKIAFIGSYGVFVTGRNWDQLRTTVCYNNFNVKIADAHGGISVGPDGATHQALEEITNTYYLPNMHVAVPCDAVEVEKTTRAIASIEGPCVVRYAREATPIVTTQDTPYLFGVANVIRYRGEREDFIQAFEVKLSSEYKGENEDLSIIACGPMVPEAMRAAYILKEEYGIETRVVNVHTVKPIDKEAIIKAAEETGIIITAEEHQVGGFGNIVAGVIAQGKEYSSPLLMDMVGVEDKFGESGSPWELMKVFGLTAEHIAKKAKKLYDRKMQSR</sequence>
<comment type="similarity">
    <text evidence="5">Belongs to the transketolase family.</text>
</comment>
<evidence type="ECO:0000256" key="11">
    <source>
        <dbReference type="ARBA" id="ARBA00023052"/>
    </source>
</evidence>
<dbReference type="InterPro" id="IPR009014">
    <property type="entry name" value="Transketo_C/PFOR_II"/>
</dbReference>
<evidence type="ECO:0000256" key="2">
    <source>
        <dbReference type="ARBA" id="ARBA00001936"/>
    </source>
</evidence>
<name>A0A662DHH9_UNCAE</name>
<evidence type="ECO:0000256" key="10">
    <source>
        <dbReference type="ARBA" id="ARBA00022842"/>
    </source>
</evidence>
<evidence type="ECO:0000256" key="6">
    <source>
        <dbReference type="ARBA" id="ARBA00011738"/>
    </source>
</evidence>
<dbReference type="InterPro" id="IPR005474">
    <property type="entry name" value="Transketolase_N"/>
</dbReference>
<dbReference type="PANTHER" id="PTHR43195">
    <property type="entry name" value="TRANSKETOLASE"/>
    <property type="match status" value="1"/>
</dbReference>
<evidence type="ECO:0000256" key="3">
    <source>
        <dbReference type="ARBA" id="ARBA00001946"/>
    </source>
</evidence>
<evidence type="ECO:0000313" key="13">
    <source>
        <dbReference type="EMBL" id="RLE15230.1"/>
    </source>
</evidence>
<dbReference type="InterPro" id="IPR033248">
    <property type="entry name" value="Transketolase_C"/>
</dbReference>
<evidence type="ECO:0000313" key="14">
    <source>
        <dbReference type="Proteomes" id="UP000280417"/>
    </source>
</evidence>
<dbReference type="Gene3D" id="3.40.50.970">
    <property type="match status" value="2"/>
</dbReference>
<evidence type="ECO:0000256" key="1">
    <source>
        <dbReference type="ARBA" id="ARBA00001913"/>
    </source>
</evidence>
<dbReference type="Gene3D" id="3.40.50.920">
    <property type="match status" value="1"/>
</dbReference>
<comment type="cofactor">
    <cofactor evidence="1">
        <name>Ca(2+)</name>
        <dbReference type="ChEBI" id="CHEBI:29108"/>
    </cofactor>
</comment>
<feature type="domain" description="Transketolase-like pyrimidine-binding" evidence="12">
    <location>
        <begin position="339"/>
        <end position="506"/>
    </location>
</feature>
<comment type="subunit">
    <text evidence="6">Homodimer.</text>
</comment>
<comment type="caution">
    <text evidence="13">The sequence shown here is derived from an EMBL/GenBank/DDBJ whole genome shotgun (WGS) entry which is preliminary data.</text>
</comment>
<dbReference type="SUPFAM" id="SSF52518">
    <property type="entry name" value="Thiamin diphosphate-binding fold (THDP-binding)"/>
    <property type="match status" value="2"/>
</dbReference>
<dbReference type="SMART" id="SM00861">
    <property type="entry name" value="Transket_pyr"/>
    <property type="match status" value="1"/>
</dbReference>
<evidence type="ECO:0000256" key="7">
    <source>
        <dbReference type="ARBA" id="ARBA00022679"/>
    </source>
</evidence>
<evidence type="ECO:0000256" key="8">
    <source>
        <dbReference type="ARBA" id="ARBA00022723"/>
    </source>
</evidence>
<keyword evidence="10" id="KW-0460">Magnesium</keyword>
<dbReference type="EC" id="2.2.1.1" evidence="13"/>
<evidence type="ECO:0000256" key="4">
    <source>
        <dbReference type="ARBA" id="ARBA00001964"/>
    </source>
</evidence>
<dbReference type="Pfam" id="PF00456">
    <property type="entry name" value="Transketolase_N"/>
    <property type="match status" value="1"/>
</dbReference>
<dbReference type="NCBIfam" id="NF004559">
    <property type="entry name" value="PRK05899.2-5"/>
    <property type="match status" value="1"/>
</dbReference>
<dbReference type="InterPro" id="IPR029061">
    <property type="entry name" value="THDP-binding"/>
</dbReference>
<keyword evidence="11" id="KW-0786">Thiamine pyrophosphate</keyword>
<organism evidence="13 14">
    <name type="scientific">Aerophobetes bacterium</name>
    <dbReference type="NCBI Taxonomy" id="2030807"/>
    <lineage>
        <taxon>Bacteria</taxon>
        <taxon>Candidatus Aerophobota</taxon>
    </lineage>
</organism>
<dbReference type="Proteomes" id="UP000280417">
    <property type="component" value="Unassembled WGS sequence"/>
</dbReference>
<proteinExistence type="inferred from homology"/>
<dbReference type="GO" id="GO:0046872">
    <property type="term" value="F:metal ion binding"/>
    <property type="evidence" value="ECO:0007669"/>
    <property type="project" value="UniProtKB-KW"/>
</dbReference>
<dbReference type="GO" id="GO:0030976">
    <property type="term" value="F:thiamine pyrophosphate binding"/>
    <property type="evidence" value="ECO:0007669"/>
    <property type="project" value="TreeGrafter"/>
</dbReference>
<dbReference type="PANTHER" id="PTHR43195:SF1">
    <property type="entry name" value="FI06132P-RELATED"/>
    <property type="match status" value="1"/>
</dbReference>
<protein>
    <submittedName>
        <fullName evidence="13">Transketolase</fullName>
        <ecNumber evidence="13">2.2.1.1</ecNumber>
    </submittedName>
</protein>
<comment type="cofactor">
    <cofactor evidence="2">
        <name>Mn(2+)</name>
        <dbReference type="ChEBI" id="CHEBI:29035"/>
    </cofactor>
</comment>
<dbReference type="Pfam" id="PF02779">
    <property type="entry name" value="Transket_pyr"/>
    <property type="match status" value="1"/>
</dbReference>
<accession>A0A662DHH9</accession>
<evidence type="ECO:0000256" key="9">
    <source>
        <dbReference type="ARBA" id="ARBA00022837"/>
    </source>
</evidence>
<keyword evidence="7 13" id="KW-0808">Transferase</keyword>
<gene>
    <name evidence="13" type="ORF">DRJ04_00825</name>
</gene>
<dbReference type="InterPro" id="IPR005475">
    <property type="entry name" value="Transketolase-like_Pyr-bd"/>
</dbReference>
<evidence type="ECO:0000259" key="12">
    <source>
        <dbReference type="SMART" id="SM00861"/>
    </source>
</evidence>
<dbReference type="GO" id="GO:0004802">
    <property type="term" value="F:transketolase activity"/>
    <property type="evidence" value="ECO:0007669"/>
    <property type="project" value="UniProtKB-EC"/>
</dbReference>
<comment type="cofactor">
    <cofactor evidence="4">
        <name>thiamine diphosphate</name>
        <dbReference type="ChEBI" id="CHEBI:58937"/>
    </cofactor>
</comment>
<dbReference type="GO" id="GO:0005737">
    <property type="term" value="C:cytoplasm"/>
    <property type="evidence" value="ECO:0007669"/>
    <property type="project" value="UniProtKB-ARBA"/>
</dbReference>
<keyword evidence="9" id="KW-0106">Calcium</keyword>
<dbReference type="CDD" id="cd02012">
    <property type="entry name" value="TPP_TK"/>
    <property type="match status" value="1"/>
</dbReference>
<reference evidence="13 14" key="1">
    <citation type="submission" date="2018-06" db="EMBL/GenBank/DDBJ databases">
        <title>Extensive metabolic versatility and redundancy in microbially diverse, dynamic hydrothermal sediments.</title>
        <authorList>
            <person name="Dombrowski N."/>
            <person name="Teske A."/>
            <person name="Baker B.J."/>
        </authorList>
    </citation>
    <scope>NUCLEOTIDE SEQUENCE [LARGE SCALE GENOMIC DNA]</scope>
    <source>
        <strain evidence="13">B3_G15</strain>
    </source>
</reference>
<dbReference type="InterPro" id="IPR051424">
    <property type="entry name" value="Transketolase-like"/>
</dbReference>